<proteinExistence type="predicted"/>
<sequence>MTLTDPRDALAEQSSFIGYLMGLANLGRMVRALAADAGPPAQPPRAADDLVYLLLGVASLGTGVEKLAGSVAAQRHQPAVASPPTLTRWLR</sequence>
<protein>
    <submittedName>
        <fullName evidence="1">Uncharacterized protein</fullName>
    </submittedName>
</protein>
<reference evidence="1 2" key="1">
    <citation type="submission" date="2023-04" db="EMBL/GenBank/DDBJ databases">
        <title>Forest soil microbial communities from Buena Vista Peninsula, Colon Province, Panama.</title>
        <authorList>
            <person name="Bouskill N."/>
        </authorList>
    </citation>
    <scope>NUCLEOTIDE SEQUENCE [LARGE SCALE GENOMIC DNA]</scope>
    <source>
        <strain evidence="1 2">AC80</strain>
    </source>
</reference>
<evidence type="ECO:0000313" key="2">
    <source>
        <dbReference type="Proteomes" id="UP001160130"/>
    </source>
</evidence>
<dbReference type="Proteomes" id="UP001160130">
    <property type="component" value="Unassembled WGS sequence"/>
</dbReference>
<dbReference type="EMBL" id="JARXVE010000012">
    <property type="protein sequence ID" value="MDH6198747.1"/>
    <property type="molecule type" value="Genomic_DNA"/>
</dbReference>
<name>A0ABT6L712_9MYCO</name>
<keyword evidence="2" id="KW-1185">Reference proteome</keyword>
<evidence type="ECO:0000313" key="1">
    <source>
        <dbReference type="EMBL" id="MDH6198747.1"/>
    </source>
</evidence>
<comment type="caution">
    <text evidence="1">The sequence shown here is derived from an EMBL/GenBank/DDBJ whole genome shotgun (WGS) entry which is preliminary data.</text>
</comment>
<organism evidence="1 2">
    <name type="scientific">Mycolicibacterium frederiksbergense</name>
    <dbReference type="NCBI Taxonomy" id="117567"/>
    <lineage>
        <taxon>Bacteria</taxon>
        <taxon>Bacillati</taxon>
        <taxon>Actinomycetota</taxon>
        <taxon>Actinomycetes</taxon>
        <taxon>Mycobacteriales</taxon>
        <taxon>Mycobacteriaceae</taxon>
        <taxon>Mycolicibacterium</taxon>
    </lineage>
</organism>
<gene>
    <name evidence="1" type="ORF">M2272_005407</name>
</gene>
<accession>A0ABT6L712</accession>
<dbReference type="RefSeq" id="WP_280835311.1">
    <property type="nucleotide sequence ID" value="NZ_JARXVE010000012.1"/>
</dbReference>